<keyword evidence="1" id="KW-0472">Membrane</keyword>
<proteinExistence type="predicted"/>
<gene>
    <name evidence="2" type="ORF">C1645_242509</name>
</gene>
<dbReference type="AlphaFoldDB" id="A0A397SQR9"/>
<dbReference type="Proteomes" id="UP000265703">
    <property type="component" value="Unassembled WGS sequence"/>
</dbReference>
<dbReference type="OrthoDB" id="2422418at2759"/>
<comment type="caution">
    <text evidence="2">The sequence shown here is derived from an EMBL/GenBank/DDBJ whole genome shotgun (WGS) entry which is preliminary data.</text>
</comment>
<feature type="transmembrane region" description="Helical" evidence="1">
    <location>
        <begin position="80"/>
        <end position="96"/>
    </location>
</feature>
<protein>
    <submittedName>
        <fullName evidence="2">Uncharacterized protein</fullName>
    </submittedName>
</protein>
<feature type="transmembrane region" description="Helical" evidence="1">
    <location>
        <begin position="7"/>
        <end position="27"/>
    </location>
</feature>
<evidence type="ECO:0000256" key="1">
    <source>
        <dbReference type="SAM" id="Phobius"/>
    </source>
</evidence>
<reference evidence="2 3" key="1">
    <citation type="submission" date="2018-06" db="EMBL/GenBank/DDBJ databases">
        <title>Comparative genomics reveals the genomic features of Rhizophagus irregularis, R. cerebriforme, R. diaphanum and Gigaspora rosea, and their symbiotic lifestyle signature.</title>
        <authorList>
            <person name="Morin E."/>
            <person name="San Clemente H."/>
            <person name="Chen E.C.H."/>
            <person name="De La Providencia I."/>
            <person name="Hainaut M."/>
            <person name="Kuo A."/>
            <person name="Kohler A."/>
            <person name="Murat C."/>
            <person name="Tang N."/>
            <person name="Roy S."/>
            <person name="Loubradou J."/>
            <person name="Henrissat B."/>
            <person name="Grigoriev I.V."/>
            <person name="Corradi N."/>
            <person name="Roux C."/>
            <person name="Martin F.M."/>
        </authorList>
    </citation>
    <scope>NUCLEOTIDE SEQUENCE [LARGE SCALE GENOMIC DNA]</scope>
    <source>
        <strain evidence="2 3">DAOM 227022</strain>
    </source>
</reference>
<accession>A0A397SQR9</accession>
<evidence type="ECO:0000313" key="2">
    <source>
        <dbReference type="EMBL" id="RIA88473.1"/>
    </source>
</evidence>
<name>A0A397SQR9_9GLOM</name>
<feature type="transmembrane region" description="Helical" evidence="1">
    <location>
        <begin position="47"/>
        <end position="68"/>
    </location>
</feature>
<organism evidence="2 3">
    <name type="scientific">Glomus cerebriforme</name>
    <dbReference type="NCBI Taxonomy" id="658196"/>
    <lineage>
        <taxon>Eukaryota</taxon>
        <taxon>Fungi</taxon>
        <taxon>Fungi incertae sedis</taxon>
        <taxon>Mucoromycota</taxon>
        <taxon>Glomeromycotina</taxon>
        <taxon>Glomeromycetes</taxon>
        <taxon>Glomerales</taxon>
        <taxon>Glomeraceae</taxon>
        <taxon>Glomus</taxon>
    </lineage>
</organism>
<keyword evidence="3" id="KW-1185">Reference proteome</keyword>
<evidence type="ECO:0000313" key="3">
    <source>
        <dbReference type="Proteomes" id="UP000265703"/>
    </source>
</evidence>
<dbReference type="EMBL" id="QKYT01000261">
    <property type="protein sequence ID" value="RIA88473.1"/>
    <property type="molecule type" value="Genomic_DNA"/>
</dbReference>
<keyword evidence="1" id="KW-0812">Transmembrane</keyword>
<keyword evidence="1" id="KW-1133">Transmembrane helix</keyword>
<sequence>MKFRLIFFALLFAVLMITNLIGLGFFIAKYLYLKRIEFEIPLDNIDYVYFGLTVITFLKDVMLTCAIFRGSLNVLNPRQQFITLSLLLITWAIISGK</sequence>